<feature type="region of interest" description="Disordered" evidence="2">
    <location>
        <begin position="327"/>
        <end position="351"/>
    </location>
</feature>
<feature type="compositionally biased region" description="Polar residues" evidence="2">
    <location>
        <begin position="57"/>
        <end position="71"/>
    </location>
</feature>
<dbReference type="AlphaFoldDB" id="A0A7S0UQZ0"/>
<evidence type="ECO:0000256" key="1">
    <source>
        <dbReference type="SAM" id="Coils"/>
    </source>
</evidence>
<feature type="coiled-coil region" evidence="1">
    <location>
        <begin position="124"/>
        <end position="189"/>
    </location>
</feature>
<dbReference type="EMBL" id="HBFM01003734">
    <property type="protein sequence ID" value="CAD8765764.1"/>
    <property type="molecule type" value="Transcribed_RNA"/>
</dbReference>
<organism evidence="3">
    <name type="scientific">Polytomella parva</name>
    <dbReference type="NCBI Taxonomy" id="51329"/>
    <lineage>
        <taxon>Eukaryota</taxon>
        <taxon>Viridiplantae</taxon>
        <taxon>Chlorophyta</taxon>
        <taxon>core chlorophytes</taxon>
        <taxon>Chlorophyceae</taxon>
        <taxon>CS clade</taxon>
        <taxon>Chlamydomonadales</taxon>
        <taxon>Chlamydomonadaceae</taxon>
        <taxon>Polytomella</taxon>
    </lineage>
</organism>
<keyword evidence="1" id="KW-0175">Coiled coil</keyword>
<evidence type="ECO:0000256" key="2">
    <source>
        <dbReference type="SAM" id="MobiDB-lite"/>
    </source>
</evidence>
<accession>A0A7S0UQZ0</accession>
<proteinExistence type="predicted"/>
<gene>
    <name evidence="3" type="ORF">PPAR00522_LOCUS2152</name>
</gene>
<name>A0A7S0UQZ0_9CHLO</name>
<sequence length="351" mass="38870">MAEKRNKIHISKNDVQQAVIIVGITYSATSLIRKVVSSLFFLAKNSLNGKDKKDESICSSPKLASQANKSSPAPRKLKRDPCDSLFPPPNVPSLDINKKESFSIKKPVKDGILGEDNVEKSLTLESLKAEINVLRKDFQATQESGISLRDFLRENLSTSNKIKELEAENKKMKITVERMDGELQALKAASLVDNGHELEMFKFHLQQQQMQASQSDSLKRSRSMTGNDYYLSNQGSHSVSCNRSMASVDGRSDASENHNVPIYRNKSMLSQLYSLFRGSSPIPSSDCTADRSNTIYSMPSGRSFLDPNSSSLDSLAYRNQLHQHQSIANTSQKRGYMGPPATVLGSSSRNA</sequence>
<protein>
    <submittedName>
        <fullName evidence="3">Uncharacterized protein</fullName>
    </submittedName>
</protein>
<feature type="region of interest" description="Disordered" evidence="2">
    <location>
        <begin position="50"/>
        <end position="94"/>
    </location>
</feature>
<reference evidence="3" key="1">
    <citation type="submission" date="2021-01" db="EMBL/GenBank/DDBJ databases">
        <authorList>
            <person name="Corre E."/>
            <person name="Pelletier E."/>
            <person name="Niang G."/>
            <person name="Scheremetjew M."/>
            <person name="Finn R."/>
            <person name="Kale V."/>
            <person name="Holt S."/>
            <person name="Cochrane G."/>
            <person name="Meng A."/>
            <person name="Brown T."/>
            <person name="Cohen L."/>
        </authorList>
    </citation>
    <scope>NUCLEOTIDE SEQUENCE</scope>
    <source>
        <strain evidence="3">SAG 63-3</strain>
    </source>
</reference>
<evidence type="ECO:0000313" key="3">
    <source>
        <dbReference type="EMBL" id="CAD8765764.1"/>
    </source>
</evidence>